<dbReference type="AlphaFoldDB" id="A0AAW2ZD60"/>
<comment type="pathway">
    <text evidence="2">Amino-sugar metabolism; N-acetylneuraminate degradation.</text>
</comment>
<dbReference type="InterPro" id="IPR002220">
    <property type="entry name" value="DapA-like"/>
</dbReference>
<evidence type="ECO:0000313" key="13">
    <source>
        <dbReference type="Proteomes" id="UP001431209"/>
    </source>
</evidence>
<evidence type="ECO:0000256" key="11">
    <source>
        <dbReference type="PIRSR" id="PIRSR001365-2"/>
    </source>
</evidence>
<dbReference type="PANTHER" id="PTHR12128:SF21">
    <property type="entry name" value="N-ACETYLNEURAMINATE LYASE"/>
    <property type="match status" value="1"/>
</dbReference>
<dbReference type="PANTHER" id="PTHR12128">
    <property type="entry name" value="DIHYDRODIPICOLINATE SYNTHASE"/>
    <property type="match status" value="1"/>
</dbReference>
<evidence type="ECO:0000256" key="10">
    <source>
        <dbReference type="PIRSR" id="PIRSR001365-1"/>
    </source>
</evidence>
<dbReference type="Pfam" id="PF00701">
    <property type="entry name" value="DHDPS"/>
    <property type="match status" value="1"/>
</dbReference>
<dbReference type="GO" id="GO:0008747">
    <property type="term" value="F:N-acetylneuraminate lyase activity"/>
    <property type="evidence" value="ECO:0007669"/>
    <property type="project" value="UniProtKB-EC"/>
</dbReference>
<dbReference type="PRINTS" id="PR00146">
    <property type="entry name" value="DHPICSNTHASE"/>
</dbReference>
<comment type="subcellular location">
    <subcellularLocation>
        <location evidence="1">Cytoplasm</location>
    </subcellularLocation>
</comment>
<sequence length="322" mass="35757">MLFTTQQPDQNQKMTTRFTGLYPATLTPFNKDGSINLEGIDKYAKHFIDGGMDGVFVNGTSGESMSLSINERKKVIEEWVAANKKYNGKLQIIAHIGAQSVEDSKELAKHAESVGAAGISAMAPAFFKPKSLEQLIEYLNEIAKAASNTPFFYYHFPGITGVDFPVHKVLSEGAKKFSTMRGAKFTGYDMRDLNKSISLEGGRFDLLNGFEFLWLPAVSIGGVGAVGLSANLCPELFRDIEKYGQDKDAKGLAKAQEAQRKIIQLFDIIEKQENYMSPFKHIMKWLIGIDFGPVRTPLKNMTDSEAEEMIKQLEALGFKTNQ</sequence>
<dbReference type="Gene3D" id="3.20.20.70">
    <property type="entry name" value="Aldolase class I"/>
    <property type="match status" value="1"/>
</dbReference>
<accession>A0AAW2ZD60</accession>
<proteinExistence type="inferred from homology"/>
<dbReference type="EMBL" id="JAOPGA020001289">
    <property type="protein sequence ID" value="KAL0486968.1"/>
    <property type="molecule type" value="Genomic_DNA"/>
</dbReference>
<evidence type="ECO:0000256" key="1">
    <source>
        <dbReference type="ARBA" id="ARBA00004496"/>
    </source>
</evidence>
<comment type="caution">
    <text evidence="12">The sequence shown here is derived from an EMBL/GenBank/DDBJ whole genome shotgun (WGS) entry which is preliminary data.</text>
</comment>
<evidence type="ECO:0000256" key="3">
    <source>
        <dbReference type="ARBA" id="ARBA00006324"/>
    </source>
</evidence>
<keyword evidence="5" id="KW-0963">Cytoplasm</keyword>
<evidence type="ECO:0000313" key="12">
    <source>
        <dbReference type="EMBL" id="KAL0486968.1"/>
    </source>
</evidence>
<evidence type="ECO:0000256" key="4">
    <source>
        <dbReference type="ARBA" id="ARBA00012911"/>
    </source>
</evidence>
<comment type="similarity">
    <text evidence="3">Belongs to the DapA family. NanA subfamily.</text>
</comment>
<dbReference type="Proteomes" id="UP001431209">
    <property type="component" value="Unassembled WGS sequence"/>
</dbReference>
<reference evidence="12 13" key="1">
    <citation type="submission" date="2024-03" db="EMBL/GenBank/DDBJ databases">
        <title>The Acrasis kona genome and developmental transcriptomes reveal deep origins of eukaryotic multicellular pathways.</title>
        <authorList>
            <person name="Sheikh S."/>
            <person name="Fu C.-J."/>
            <person name="Brown M.W."/>
            <person name="Baldauf S.L."/>
        </authorList>
    </citation>
    <scope>NUCLEOTIDE SEQUENCE [LARGE SCALE GENOMIC DNA]</scope>
    <source>
        <strain evidence="12 13">ATCC MYA-3509</strain>
    </source>
</reference>
<evidence type="ECO:0000256" key="7">
    <source>
        <dbReference type="ARBA" id="ARBA00023277"/>
    </source>
</evidence>
<dbReference type="SUPFAM" id="SSF51569">
    <property type="entry name" value="Aldolase"/>
    <property type="match status" value="1"/>
</dbReference>
<keyword evidence="13" id="KW-1185">Reference proteome</keyword>
<evidence type="ECO:0000256" key="6">
    <source>
        <dbReference type="ARBA" id="ARBA00023239"/>
    </source>
</evidence>
<dbReference type="CDD" id="cd00408">
    <property type="entry name" value="DHDPS-like"/>
    <property type="match status" value="1"/>
</dbReference>
<gene>
    <name evidence="12" type="ORF">AKO1_001326</name>
</gene>
<feature type="active site" description="Proton donor/acceptor" evidence="10">
    <location>
        <position position="154"/>
    </location>
</feature>
<dbReference type="InterPro" id="IPR013785">
    <property type="entry name" value="Aldolase_TIM"/>
</dbReference>
<evidence type="ECO:0000256" key="8">
    <source>
        <dbReference type="ARBA" id="ARBA00044906"/>
    </source>
</evidence>
<evidence type="ECO:0000256" key="2">
    <source>
        <dbReference type="ARBA" id="ARBA00004878"/>
    </source>
</evidence>
<dbReference type="GO" id="GO:0005737">
    <property type="term" value="C:cytoplasm"/>
    <property type="evidence" value="ECO:0007669"/>
    <property type="project" value="UniProtKB-SubCell"/>
</dbReference>
<keyword evidence="7" id="KW-0119">Carbohydrate metabolism</keyword>
<feature type="active site" description="Schiff-base intermediate with substrate" evidence="10">
    <location>
        <position position="184"/>
    </location>
</feature>
<dbReference type="EC" id="4.1.3.3" evidence="4"/>
<name>A0AAW2ZD60_9EUKA</name>
<protein>
    <recommendedName>
        <fullName evidence="4">N-acetylneuraminate lyase</fullName>
        <ecNumber evidence="4">4.1.3.3</ecNumber>
    </recommendedName>
</protein>
<evidence type="ECO:0000256" key="9">
    <source>
        <dbReference type="PIRNR" id="PIRNR001365"/>
    </source>
</evidence>
<feature type="binding site" evidence="11">
    <location>
        <position position="226"/>
    </location>
    <ligand>
        <name>pyruvate</name>
        <dbReference type="ChEBI" id="CHEBI:15361"/>
    </ligand>
</feature>
<organism evidence="12 13">
    <name type="scientific">Acrasis kona</name>
    <dbReference type="NCBI Taxonomy" id="1008807"/>
    <lineage>
        <taxon>Eukaryota</taxon>
        <taxon>Discoba</taxon>
        <taxon>Heterolobosea</taxon>
        <taxon>Tetramitia</taxon>
        <taxon>Eutetramitia</taxon>
        <taxon>Acrasidae</taxon>
        <taxon>Acrasis</taxon>
    </lineage>
</organism>
<dbReference type="PIRSF" id="PIRSF001365">
    <property type="entry name" value="DHDPS"/>
    <property type="match status" value="1"/>
</dbReference>
<comment type="catalytic activity">
    <reaction evidence="8">
        <text>aceneuramate = aldehydo-N-acetyl-D-mannosamine + pyruvate</text>
        <dbReference type="Rhea" id="RHEA:23296"/>
        <dbReference type="ChEBI" id="CHEBI:15361"/>
        <dbReference type="ChEBI" id="CHEBI:17122"/>
        <dbReference type="ChEBI" id="CHEBI:173083"/>
        <dbReference type="EC" id="4.1.3.3"/>
    </reaction>
</comment>
<evidence type="ECO:0000256" key="5">
    <source>
        <dbReference type="ARBA" id="ARBA00022490"/>
    </source>
</evidence>
<keyword evidence="6 9" id="KW-0456">Lyase</keyword>
<dbReference type="SMART" id="SM01130">
    <property type="entry name" value="DHDPS"/>
    <property type="match status" value="1"/>
</dbReference>